<dbReference type="PROSITE" id="PS00624">
    <property type="entry name" value="GMC_OXRED_2"/>
    <property type="match status" value="1"/>
</dbReference>
<name>A0AAI8VP95_9PEZI</name>
<dbReference type="PANTHER" id="PTHR11552:SF78">
    <property type="entry name" value="GLUCOSE-METHANOL-CHOLINE OXIDOREDUCTASE N-TERMINAL DOMAIN-CONTAINING PROTEIN"/>
    <property type="match status" value="1"/>
</dbReference>
<accession>A0AAI8VP95</accession>
<proteinExistence type="inferred from homology"/>
<comment type="cofactor">
    <cofactor evidence="2">
        <name>FAD</name>
        <dbReference type="ChEBI" id="CHEBI:57692"/>
    </cofactor>
</comment>
<dbReference type="InterPro" id="IPR012132">
    <property type="entry name" value="GMC_OxRdtase"/>
</dbReference>
<dbReference type="SUPFAM" id="SSF54373">
    <property type="entry name" value="FAD-linked reductases, C-terminal domain"/>
    <property type="match status" value="1"/>
</dbReference>
<dbReference type="PANTHER" id="PTHR11552">
    <property type="entry name" value="GLUCOSE-METHANOL-CHOLINE GMC OXIDOREDUCTASE"/>
    <property type="match status" value="1"/>
</dbReference>
<dbReference type="Gene3D" id="3.30.560.10">
    <property type="entry name" value="Glucose Oxidase, domain 3"/>
    <property type="match status" value="1"/>
</dbReference>
<dbReference type="EMBL" id="CAUWAG010000012">
    <property type="protein sequence ID" value="CAJ2508571.1"/>
    <property type="molecule type" value="Genomic_DNA"/>
</dbReference>
<evidence type="ECO:0000256" key="2">
    <source>
        <dbReference type="PIRSR" id="PIRSR000137-2"/>
    </source>
</evidence>
<evidence type="ECO:0000256" key="1">
    <source>
        <dbReference type="ARBA" id="ARBA00010790"/>
    </source>
</evidence>
<evidence type="ECO:0000313" key="5">
    <source>
        <dbReference type="Proteomes" id="UP001295740"/>
    </source>
</evidence>
<evidence type="ECO:0000259" key="3">
    <source>
        <dbReference type="PROSITE" id="PS00624"/>
    </source>
</evidence>
<dbReference type="InterPro" id="IPR000172">
    <property type="entry name" value="GMC_OxRdtase_N"/>
</dbReference>
<dbReference type="Proteomes" id="UP001295740">
    <property type="component" value="Unassembled WGS sequence"/>
</dbReference>
<protein>
    <submittedName>
        <fullName evidence="4">Uu.00g135970.m01.CDS01</fullName>
    </submittedName>
</protein>
<keyword evidence="5" id="KW-1185">Reference proteome</keyword>
<gene>
    <name evidence="4" type="ORF">KHLLAP_LOCUS9039</name>
</gene>
<keyword evidence="2" id="KW-0274">FAD</keyword>
<organism evidence="4 5">
    <name type="scientific">Anthostomella pinea</name>
    <dbReference type="NCBI Taxonomy" id="933095"/>
    <lineage>
        <taxon>Eukaryota</taxon>
        <taxon>Fungi</taxon>
        <taxon>Dikarya</taxon>
        <taxon>Ascomycota</taxon>
        <taxon>Pezizomycotina</taxon>
        <taxon>Sordariomycetes</taxon>
        <taxon>Xylariomycetidae</taxon>
        <taxon>Xylariales</taxon>
        <taxon>Xylariaceae</taxon>
        <taxon>Anthostomella</taxon>
    </lineage>
</organism>
<reference evidence="4" key="1">
    <citation type="submission" date="2023-10" db="EMBL/GenBank/DDBJ databases">
        <authorList>
            <person name="Hackl T."/>
        </authorList>
    </citation>
    <scope>NUCLEOTIDE SEQUENCE</scope>
</reference>
<feature type="domain" description="Glucose-methanol-choline oxidoreductase N-terminal" evidence="3">
    <location>
        <begin position="281"/>
        <end position="295"/>
    </location>
</feature>
<sequence>MGLYTTLPEDIQEVDVIIAGGGTAGCVLASRLVDADPTLSVLLIEDGPNNQENPLVAHPLMWRPLLHPQTGSAIYYLGKEEAQLAGRGIPVACGGILGGGSSINFSMYTRPQAIDYDAWDMEGWSAHDLLPFMNKVETYHGDGKKEHHGLEGPIQISSGPFRQVEAERDFKSAMAQVGYPEMRDLQDLHSNNGASHCLKYASVDGIRQDVARTYLHPRLQDGRHENLHVLVESQVIKVLFDEKTKRATGVEYRPNPAFHKDMAQRAAREVKARKLVVLSCGALGTPGILERSGVGDPQGLRDAGVPVVADVPGVGDGYQDHQVVSYHYKSSIPKEETNDAAFASADPPASIGKLLMSRDKILGWNGFDASFKIRPTEKEVDALGHDFRTVWDRDFRDVAEKPLSLGNLSMGLLGDPNQFPKDTSYFGLGLYNAYPYSRGHVHITGPTLEGPLDFKTGFLSDPQEIDMKTHIWAYKKQREVARRMKIYQGEIPSHKPDFAPDSRAVIAQGRPARIR</sequence>
<evidence type="ECO:0000313" key="4">
    <source>
        <dbReference type="EMBL" id="CAJ2508571.1"/>
    </source>
</evidence>
<comment type="caution">
    <text evidence="4">The sequence shown here is derived from an EMBL/GenBank/DDBJ whole genome shotgun (WGS) entry which is preliminary data.</text>
</comment>
<keyword evidence="2" id="KW-0285">Flavoprotein</keyword>
<dbReference type="SUPFAM" id="SSF51905">
    <property type="entry name" value="FAD/NAD(P)-binding domain"/>
    <property type="match status" value="1"/>
</dbReference>
<feature type="binding site" evidence="2">
    <location>
        <position position="235"/>
    </location>
    <ligand>
        <name>FAD</name>
        <dbReference type="ChEBI" id="CHEBI:57692"/>
    </ligand>
</feature>
<dbReference type="PIRSF" id="PIRSF000137">
    <property type="entry name" value="Alcohol_oxidase"/>
    <property type="match status" value="1"/>
</dbReference>
<dbReference type="GO" id="GO:0016614">
    <property type="term" value="F:oxidoreductase activity, acting on CH-OH group of donors"/>
    <property type="evidence" value="ECO:0007669"/>
    <property type="project" value="InterPro"/>
</dbReference>
<dbReference type="AlphaFoldDB" id="A0AAI8VP95"/>
<dbReference type="GO" id="GO:0050660">
    <property type="term" value="F:flavin adenine dinucleotide binding"/>
    <property type="evidence" value="ECO:0007669"/>
    <property type="project" value="InterPro"/>
</dbReference>
<dbReference type="Gene3D" id="3.50.50.60">
    <property type="entry name" value="FAD/NAD(P)-binding domain"/>
    <property type="match status" value="1"/>
</dbReference>
<comment type="similarity">
    <text evidence="1">Belongs to the GMC oxidoreductase family.</text>
</comment>
<dbReference type="Pfam" id="PF00732">
    <property type="entry name" value="GMC_oxred_N"/>
    <property type="match status" value="1"/>
</dbReference>
<dbReference type="InterPro" id="IPR036188">
    <property type="entry name" value="FAD/NAD-bd_sf"/>
</dbReference>